<gene>
    <name evidence="2" type="ORF">PG994_002412</name>
</gene>
<keyword evidence="1" id="KW-1133">Transmembrane helix</keyword>
<sequence length="219" mass="24218">MHFWLVWIGKATSTGAGLRSRCAITSNLPPVATRALYGFVLGIAFGLGLGIVFDFCLVLLIQTCFELPFLLLLGEPVSQRPQKLIFGCFHGLPPSLYLGPWVKAAEPLAILVSRSSSLHDLNSGRSLLSVGLVSSEVDMVFTKLSLVRDRVLDEIQQRLLASALQHPSEYDGYLVQFHQALDRLEDAQWCLVHKGLGVVPGRTSLRGWLERAHRLRCAQ</sequence>
<proteinExistence type="predicted"/>
<keyword evidence="1" id="KW-0472">Membrane</keyword>
<comment type="caution">
    <text evidence="2">The sequence shown here is derived from an EMBL/GenBank/DDBJ whole genome shotgun (WGS) entry which is preliminary data.</text>
</comment>
<feature type="transmembrane region" description="Helical" evidence="1">
    <location>
        <begin position="36"/>
        <end position="61"/>
    </location>
</feature>
<keyword evidence="1" id="KW-0812">Transmembrane</keyword>
<dbReference type="EMBL" id="JAQQWL010000002">
    <property type="protein sequence ID" value="KAK8087438.1"/>
    <property type="molecule type" value="Genomic_DNA"/>
</dbReference>
<keyword evidence="3" id="KW-1185">Reference proteome</keyword>
<organism evidence="2 3">
    <name type="scientific">Apiospora phragmitis</name>
    <dbReference type="NCBI Taxonomy" id="2905665"/>
    <lineage>
        <taxon>Eukaryota</taxon>
        <taxon>Fungi</taxon>
        <taxon>Dikarya</taxon>
        <taxon>Ascomycota</taxon>
        <taxon>Pezizomycotina</taxon>
        <taxon>Sordariomycetes</taxon>
        <taxon>Xylariomycetidae</taxon>
        <taxon>Amphisphaeriales</taxon>
        <taxon>Apiosporaceae</taxon>
        <taxon>Apiospora</taxon>
    </lineage>
</organism>
<reference evidence="2 3" key="1">
    <citation type="submission" date="2023-01" db="EMBL/GenBank/DDBJ databases">
        <title>Analysis of 21 Apiospora genomes using comparative genomics revels a genus with tremendous synthesis potential of carbohydrate active enzymes and secondary metabolites.</title>
        <authorList>
            <person name="Sorensen T."/>
        </authorList>
    </citation>
    <scope>NUCLEOTIDE SEQUENCE [LARGE SCALE GENOMIC DNA]</scope>
    <source>
        <strain evidence="2 3">CBS 135458</strain>
    </source>
</reference>
<evidence type="ECO:0000313" key="3">
    <source>
        <dbReference type="Proteomes" id="UP001480595"/>
    </source>
</evidence>
<protein>
    <submittedName>
        <fullName evidence="2">Uncharacterized protein</fullName>
    </submittedName>
</protein>
<evidence type="ECO:0000256" key="1">
    <source>
        <dbReference type="SAM" id="Phobius"/>
    </source>
</evidence>
<dbReference type="GeneID" id="92086884"/>
<dbReference type="Proteomes" id="UP001480595">
    <property type="component" value="Unassembled WGS sequence"/>
</dbReference>
<name>A0ABR1WWA7_9PEZI</name>
<evidence type="ECO:0000313" key="2">
    <source>
        <dbReference type="EMBL" id="KAK8087438.1"/>
    </source>
</evidence>
<accession>A0ABR1WWA7</accession>
<dbReference type="RefSeq" id="XP_066721962.1">
    <property type="nucleotide sequence ID" value="XM_066853821.1"/>
</dbReference>